<accession>A0ABW4I403</accession>
<organism evidence="3 4">
    <name type="scientific">Sphingomonas tabacisoli</name>
    <dbReference type="NCBI Taxonomy" id="2249466"/>
    <lineage>
        <taxon>Bacteria</taxon>
        <taxon>Pseudomonadati</taxon>
        <taxon>Pseudomonadota</taxon>
        <taxon>Alphaproteobacteria</taxon>
        <taxon>Sphingomonadales</taxon>
        <taxon>Sphingomonadaceae</taxon>
        <taxon>Sphingomonas</taxon>
    </lineage>
</organism>
<evidence type="ECO:0000313" key="4">
    <source>
        <dbReference type="Proteomes" id="UP001597115"/>
    </source>
</evidence>
<reference evidence="4" key="1">
    <citation type="journal article" date="2019" name="Int. J. Syst. Evol. Microbiol.">
        <title>The Global Catalogue of Microorganisms (GCM) 10K type strain sequencing project: providing services to taxonomists for standard genome sequencing and annotation.</title>
        <authorList>
            <consortium name="The Broad Institute Genomics Platform"/>
            <consortium name="The Broad Institute Genome Sequencing Center for Infectious Disease"/>
            <person name="Wu L."/>
            <person name="Ma J."/>
        </authorList>
    </citation>
    <scope>NUCLEOTIDE SEQUENCE [LARGE SCALE GENOMIC DNA]</scope>
    <source>
        <strain evidence="4">CGMCC 1.16275</strain>
    </source>
</reference>
<dbReference type="Proteomes" id="UP001597115">
    <property type="component" value="Unassembled WGS sequence"/>
</dbReference>
<feature type="region of interest" description="Disordered" evidence="1">
    <location>
        <begin position="1"/>
        <end position="32"/>
    </location>
</feature>
<gene>
    <name evidence="3" type="ORF">ACFSCW_07120</name>
</gene>
<dbReference type="EMBL" id="JBHUDY010000001">
    <property type="protein sequence ID" value="MFD1611569.1"/>
    <property type="molecule type" value="Genomic_DNA"/>
</dbReference>
<comment type="caution">
    <text evidence="3">The sequence shown here is derived from an EMBL/GenBank/DDBJ whole genome shotgun (WGS) entry which is preliminary data.</text>
</comment>
<feature type="transmembrane region" description="Helical" evidence="2">
    <location>
        <begin position="56"/>
        <end position="78"/>
    </location>
</feature>
<protein>
    <submittedName>
        <fullName evidence="3">Uncharacterized protein</fullName>
    </submittedName>
</protein>
<proteinExistence type="predicted"/>
<keyword evidence="2" id="KW-0812">Transmembrane</keyword>
<keyword evidence="2" id="KW-0472">Membrane</keyword>
<evidence type="ECO:0000256" key="1">
    <source>
        <dbReference type="SAM" id="MobiDB-lite"/>
    </source>
</evidence>
<sequence>MASLDETRIAPATSKPKRASDEAARASTETEVNEIVKTAQDAKRGEEKAGPENKTAWIAAGVGVGIGSAALVAALLYANRDKGKKKG</sequence>
<dbReference type="RefSeq" id="WP_380888154.1">
    <property type="nucleotide sequence ID" value="NZ_JBHUDY010000001.1"/>
</dbReference>
<name>A0ABW4I403_9SPHN</name>
<evidence type="ECO:0000313" key="3">
    <source>
        <dbReference type="EMBL" id="MFD1611569.1"/>
    </source>
</evidence>
<evidence type="ECO:0000256" key="2">
    <source>
        <dbReference type="SAM" id="Phobius"/>
    </source>
</evidence>
<keyword evidence="2" id="KW-1133">Transmembrane helix</keyword>
<keyword evidence="4" id="KW-1185">Reference proteome</keyword>